<proteinExistence type="predicted"/>
<sequence>MGSTRGDSFGAVGDVSWAGAGNLVWAAADDVSWAVAELLDGRNCDSPIGNELECPSGDVR</sequence>
<reference evidence="2" key="1">
    <citation type="submission" date="2022-11" db="UniProtKB">
        <authorList>
            <consortium name="WormBaseParasite"/>
        </authorList>
    </citation>
    <scope>IDENTIFICATION</scope>
</reference>
<protein>
    <submittedName>
        <fullName evidence="2">Uncharacterized protein</fullName>
    </submittedName>
</protein>
<evidence type="ECO:0000313" key="2">
    <source>
        <dbReference type="WBParaSite" id="nRc.2.0.1.t01376-RA"/>
    </source>
</evidence>
<dbReference type="Proteomes" id="UP000887565">
    <property type="component" value="Unplaced"/>
</dbReference>
<organism evidence="1 2">
    <name type="scientific">Romanomermis culicivorax</name>
    <name type="common">Nematode worm</name>
    <dbReference type="NCBI Taxonomy" id="13658"/>
    <lineage>
        <taxon>Eukaryota</taxon>
        <taxon>Metazoa</taxon>
        <taxon>Ecdysozoa</taxon>
        <taxon>Nematoda</taxon>
        <taxon>Enoplea</taxon>
        <taxon>Dorylaimia</taxon>
        <taxon>Mermithida</taxon>
        <taxon>Mermithoidea</taxon>
        <taxon>Mermithidae</taxon>
        <taxon>Romanomermis</taxon>
    </lineage>
</organism>
<name>A0A915HJ71_ROMCU</name>
<dbReference type="WBParaSite" id="nRc.2.0.1.t01376-RA">
    <property type="protein sequence ID" value="nRc.2.0.1.t01376-RA"/>
    <property type="gene ID" value="nRc.2.0.1.g01376"/>
</dbReference>
<accession>A0A915HJ71</accession>
<evidence type="ECO:0000313" key="1">
    <source>
        <dbReference type="Proteomes" id="UP000887565"/>
    </source>
</evidence>
<keyword evidence="1" id="KW-1185">Reference proteome</keyword>
<dbReference type="AlphaFoldDB" id="A0A915HJ71"/>